<dbReference type="AlphaFoldDB" id="A0A084JKQ7"/>
<dbReference type="InterPro" id="IPR018062">
    <property type="entry name" value="HTH_AraC-typ_CS"/>
</dbReference>
<evidence type="ECO:0000313" key="6">
    <source>
        <dbReference type="Proteomes" id="UP000028525"/>
    </source>
</evidence>
<dbReference type="SUPFAM" id="SSF51215">
    <property type="entry name" value="Regulatory protein AraC"/>
    <property type="match status" value="1"/>
</dbReference>
<dbReference type="PROSITE" id="PS00041">
    <property type="entry name" value="HTH_ARAC_FAMILY_1"/>
    <property type="match status" value="1"/>
</dbReference>
<evidence type="ECO:0000259" key="4">
    <source>
        <dbReference type="PROSITE" id="PS01124"/>
    </source>
</evidence>
<dbReference type="GO" id="GO:0043565">
    <property type="term" value="F:sequence-specific DNA binding"/>
    <property type="evidence" value="ECO:0007669"/>
    <property type="project" value="InterPro"/>
</dbReference>
<name>A0A084JKQ7_9FIRM</name>
<dbReference type="Gene3D" id="2.60.120.280">
    <property type="entry name" value="Regulatory protein AraC"/>
    <property type="match status" value="1"/>
</dbReference>
<proteinExistence type="predicted"/>
<dbReference type="InterPro" id="IPR037923">
    <property type="entry name" value="HTH-like"/>
</dbReference>
<dbReference type="PANTHER" id="PTHR43280:SF2">
    <property type="entry name" value="HTH-TYPE TRANSCRIPTIONAL REGULATOR EXSA"/>
    <property type="match status" value="1"/>
</dbReference>
<dbReference type="SMART" id="SM00342">
    <property type="entry name" value="HTH_ARAC"/>
    <property type="match status" value="1"/>
</dbReference>
<dbReference type="STRING" id="29354.IO98_14325"/>
<dbReference type="PANTHER" id="PTHR43280">
    <property type="entry name" value="ARAC-FAMILY TRANSCRIPTIONAL REGULATOR"/>
    <property type="match status" value="1"/>
</dbReference>
<evidence type="ECO:0000256" key="3">
    <source>
        <dbReference type="ARBA" id="ARBA00023163"/>
    </source>
</evidence>
<gene>
    <name evidence="5" type="ORF">IO98_14325</name>
</gene>
<reference evidence="5 6" key="1">
    <citation type="submission" date="2014-07" db="EMBL/GenBank/DDBJ databases">
        <title>Draft genome of Clostridium celerecrescens 152B isolated from sediments associated with methane hydrate from Krishna Godavari basin.</title>
        <authorList>
            <person name="Honkalas V.S."/>
            <person name="Dabir A.P."/>
            <person name="Arora P."/>
            <person name="Dhakephalkar P.K."/>
        </authorList>
    </citation>
    <scope>NUCLEOTIDE SEQUENCE [LARGE SCALE GENOMIC DNA]</scope>
    <source>
        <strain evidence="5 6">152B</strain>
    </source>
</reference>
<keyword evidence="6" id="KW-1185">Reference proteome</keyword>
<evidence type="ECO:0000256" key="2">
    <source>
        <dbReference type="ARBA" id="ARBA00023125"/>
    </source>
</evidence>
<dbReference type="Pfam" id="PF12833">
    <property type="entry name" value="HTH_18"/>
    <property type="match status" value="1"/>
</dbReference>
<protein>
    <recommendedName>
        <fullName evidence="4">HTH araC/xylS-type domain-containing protein</fullName>
    </recommendedName>
</protein>
<dbReference type="SUPFAM" id="SSF46689">
    <property type="entry name" value="Homeodomain-like"/>
    <property type="match status" value="2"/>
</dbReference>
<dbReference type="Pfam" id="PF02311">
    <property type="entry name" value="AraC_binding"/>
    <property type="match status" value="1"/>
</dbReference>
<feature type="domain" description="HTH araC/xylS-type" evidence="4">
    <location>
        <begin position="161"/>
        <end position="259"/>
    </location>
</feature>
<sequence length="265" mass="31347">MNQLVRGLTIYYCGREQCASGHFFGPAIRKHYLMHVIFRGKGIYRTGGEEYALKEGDAFLIKPQEVTYYQADKDEPWEYAWAAFAGTEAERLLSDYRQEENEYVYHFDRGEEWRDYMDRLVTVFESGEHNMDETAGFLYLLFSRFPKRSKEVGEYEQSYLSRAETYIRHNYSYPIQIGDVAKYVGIDRTYLYRLFMKYKGISPKQYLTAYRIMEAKRLLEDTGLSITETGLSCGFHDASVFCKSFLQTEGESPLQYRKKMREEVW</sequence>
<dbReference type="InterPro" id="IPR003313">
    <property type="entry name" value="AraC-bd"/>
</dbReference>
<evidence type="ECO:0000313" key="5">
    <source>
        <dbReference type="EMBL" id="KEZ89541.1"/>
    </source>
</evidence>
<keyword evidence="2" id="KW-0238">DNA-binding</keyword>
<evidence type="ECO:0000256" key="1">
    <source>
        <dbReference type="ARBA" id="ARBA00023015"/>
    </source>
</evidence>
<dbReference type="RefSeq" id="WP_038282147.1">
    <property type="nucleotide sequence ID" value="NZ_JPME01000016.1"/>
</dbReference>
<accession>A0A084JKQ7</accession>
<dbReference type="EMBL" id="JPME01000016">
    <property type="protein sequence ID" value="KEZ89541.1"/>
    <property type="molecule type" value="Genomic_DNA"/>
</dbReference>
<dbReference type="Gene3D" id="1.10.10.60">
    <property type="entry name" value="Homeodomain-like"/>
    <property type="match status" value="2"/>
</dbReference>
<dbReference type="GO" id="GO:0003700">
    <property type="term" value="F:DNA-binding transcription factor activity"/>
    <property type="evidence" value="ECO:0007669"/>
    <property type="project" value="InterPro"/>
</dbReference>
<keyword evidence="1" id="KW-0805">Transcription regulation</keyword>
<dbReference type="InterPro" id="IPR018060">
    <property type="entry name" value="HTH_AraC"/>
</dbReference>
<dbReference type="Proteomes" id="UP000028525">
    <property type="component" value="Unassembled WGS sequence"/>
</dbReference>
<dbReference type="PROSITE" id="PS01124">
    <property type="entry name" value="HTH_ARAC_FAMILY_2"/>
    <property type="match status" value="1"/>
</dbReference>
<organism evidence="5 6">
    <name type="scientific">Lacrimispora celerecrescens</name>
    <dbReference type="NCBI Taxonomy" id="29354"/>
    <lineage>
        <taxon>Bacteria</taxon>
        <taxon>Bacillati</taxon>
        <taxon>Bacillota</taxon>
        <taxon>Clostridia</taxon>
        <taxon>Lachnospirales</taxon>
        <taxon>Lachnospiraceae</taxon>
        <taxon>Lacrimispora</taxon>
    </lineage>
</organism>
<dbReference type="CDD" id="cd06986">
    <property type="entry name" value="cupin_MmsR-like_N"/>
    <property type="match status" value="1"/>
</dbReference>
<keyword evidence="3" id="KW-0804">Transcription</keyword>
<dbReference type="InterPro" id="IPR009057">
    <property type="entry name" value="Homeodomain-like_sf"/>
</dbReference>
<comment type="caution">
    <text evidence="5">The sequence shown here is derived from an EMBL/GenBank/DDBJ whole genome shotgun (WGS) entry which is preliminary data.</text>
</comment>